<feature type="compositionally biased region" description="Low complexity" evidence="1">
    <location>
        <begin position="179"/>
        <end position="188"/>
    </location>
</feature>
<accession>A0A8H7ER29</accession>
<sequence length="363" mass="40412">MQHPTTVAAIKRQLTPSSIEAGPEAYPWAGIRHDYRYYPAAPSPPLDLPPILNRQFNDNRLPSPASPKSMTTVATDDMTTPCSSFSPPSFLEPAPQLDKNCYTSSVFHPHLSLSDVSFRSRIIDRRATLPSVGEKPKYHASSSSVHKTEMHVPIPRRQSYLQSGRDNERNRFRHRRSSPPAATTAPPALIQPKASSFTAMDRNCTEVIREDRRKRGCHSIDDDDDDEENENRPIPGVISPIMAAASATAAAASRESQKQPGGLIVETMLNSLRLTKPKQPQGKSDEIDNLNSPGDMHDSSDTHVSFMVYGNHSPPSSVVDHNMFLTKNAHIKRPRNAWIHFRCHYGQALKTQDPTLRADEISK</sequence>
<evidence type="ECO:0000313" key="3">
    <source>
        <dbReference type="Proteomes" id="UP000605846"/>
    </source>
</evidence>
<dbReference type="AlphaFoldDB" id="A0A8H7ER29"/>
<feature type="region of interest" description="Disordered" evidence="1">
    <location>
        <begin position="132"/>
        <end position="201"/>
    </location>
</feature>
<evidence type="ECO:0000313" key="2">
    <source>
        <dbReference type="EMBL" id="KAF7728255.1"/>
    </source>
</evidence>
<protein>
    <submittedName>
        <fullName evidence="2">Uncharacterized protein</fullName>
    </submittedName>
</protein>
<organism evidence="2 3">
    <name type="scientific">Apophysomyces ossiformis</name>
    <dbReference type="NCBI Taxonomy" id="679940"/>
    <lineage>
        <taxon>Eukaryota</taxon>
        <taxon>Fungi</taxon>
        <taxon>Fungi incertae sedis</taxon>
        <taxon>Mucoromycota</taxon>
        <taxon>Mucoromycotina</taxon>
        <taxon>Mucoromycetes</taxon>
        <taxon>Mucorales</taxon>
        <taxon>Mucorineae</taxon>
        <taxon>Mucoraceae</taxon>
        <taxon>Apophysomyces</taxon>
    </lineage>
</organism>
<reference evidence="2" key="1">
    <citation type="submission" date="2020-01" db="EMBL/GenBank/DDBJ databases">
        <title>Genome Sequencing of Three Apophysomyces-Like Fungal Strains Confirms a Novel Fungal Genus in the Mucoromycota with divergent Burkholderia-like Endosymbiotic Bacteria.</title>
        <authorList>
            <person name="Stajich J.E."/>
            <person name="Macias A.M."/>
            <person name="Carter-House D."/>
            <person name="Lovett B."/>
            <person name="Kasson L.R."/>
            <person name="Berry K."/>
            <person name="Grigoriev I."/>
            <person name="Chang Y."/>
            <person name="Spatafora J."/>
            <person name="Kasson M.T."/>
        </authorList>
    </citation>
    <scope>NUCLEOTIDE SEQUENCE</scope>
    <source>
        <strain evidence="2">NRRL A-21654</strain>
    </source>
</reference>
<feature type="region of interest" description="Disordered" evidence="1">
    <location>
        <begin position="273"/>
        <end position="302"/>
    </location>
</feature>
<gene>
    <name evidence="2" type="ORF">EC973_006429</name>
</gene>
<dbReference type="Gene3D" id="1.10.30.10">
    <property type="entry name" value="High mobility group box domain"/>
    <property type="match status" value="1"/>
</dbReference>
<keyword evidence="3" id="KW-1185">Reference proteome</keyword>
<dbReference type="InterPro" id="IPR036910">
    <property type="entry name" value="HMG_box_dom_sf"/>
</dbReference>
<evidence type="ECO:0000256" key="1">
    <source>
        <dbReference type="SAM" id="MobiDB-lite"/>
    </source>
</evidence>
<dbReference type="OrthoDB" id="6247875at2759"/>
<dbReference type="Proteomes" id="UP000605846">
    <property type="component" value="Unassembled WGS sequence"/>
</dbReference>
<proteinExistence type="predicted"/>
<feature type="region of interest" description="Disordered" evidence="1">
    <location>
        <begin position="215"/>
        <end position="235"/>
    </location>
</feature>
<comment type="caution">
    <text evidence="2">The sequence shown here is derived from an EMBL/GenBank/DDBJ whole genome shotgun (WGS) entry which is preliminary data.</text>
</comment>
<dbReference type="EMBL" id="JABAYA010000040">
    <property type="protein sequence ID" value="KAF7728255.1"/>
    <property type="molecule type" value="Genomic_DNA"/>
</dbReference>
<name>A0A8H7ER29_9FUNG</name>